<dbReference type="InterPro" id="IPR000408">
    <property type="entry name" value="Reg_chr_condens"/>
</dbReference>
<gene>
    <name evidence="3" type="ORF">PFISCL1PPCAC_28233</name>
</gene>
<reference evidence="3" key="1">
    <citation type="submission" date="2023-10" db="EMBL/GenBank/DDBJ databases">
        <title>Genome assembly of Pristionchus species.</title>
        <authorList>
            <person name="Yoshida K."/>
            <person name="Sommer R.J."/>
        </authorList>
    </citation>
    <scope>NUCLEOTIDE SEQUENCE</scope>
    <source>
        <strain evidence="3">RS5133</strain>
    </source>
</reference>
<dbReference type="PROSITE" id="PS50012">
    <property type="entry name" value="RCC1_3"/>
    <property type="match status" value="1"/>
</dbReference>
<evidence type="ECO:0000313" key="4">
    <source>
        <dbReference type="Proteomes" id="UP001432322"/>
    </source>
</evidence>
<dbReference type="Gene3D" id="2.130.10.30">
    <property type="entry name" value="Regulator of chromosome condensation 1/beta-lactamase-inhibitor protein II"/>
    <property type="match status" value="1"/>
</dbReference>
<evidence type="ECO:0000256" key="1">
    <source>
        <dbReference type="PROSITE-ProRule" id="PRU00235"/>
    </source>
</evidence>
<dbReference type="SUPFAM" id="SSF50985">
    <property type="entry name" value="RCC1/BLIP-II"/>
    <property type="match status" value="1"/>
</dbReference>
<feature type="non-terminal residue" evidence="3">
    <location>
        <position position="1"/>
    </location>
</feature>
<evidence type="ECO:0000313" key="3">
    <source>
        <dbReference type="EMBL" id="GMT36936.1"/>
    </source>
</evidence>
<name>A0AAV5X0L1_9BILA</name>
<protein>
    <submittedName>
        <fullName evidence="3">Uncharacterized protein</fullName>
    </submittedName>
</protein>
<organism evidence="3 4">
    <name type="scientific">Pristionchus fissidentatus</name>
    <dbReference type="NCBI Taxonomy" id="1538716"/>
    <lineage>
        <taxon>Eukaryota</taxon>
        <taxon>Metazoa</taxon>
        <taxon>Ecdysozoa</taxon>
        <taxon>Nematoda</taxon>
        <taxon>Chromadorea</taxon>
        <taxon>Rhabditida</taxon>
        <taxon>Rhabditina</taxon>
        <taxon>Diplogasteromorpha</taxon>
        <taxon>Diplogasteroidea</taxon>
        <taxon>Neodiplogasteridae</taxon>
        <taxon>Pristionchus</taxon>
    </lineage>
</organism>
<dbReference type="EMBL" id="BTSY01000007">
    <property type="protein sequence ID" value="GMT36936.1"/>
    <property type="molecule type" value="Genomic_DNA"/>
</dbReference>
<dbReference type="InterPro" id="IPR009091">
    <property type="entry name" value="RCC1/BLIP-II"/>
</dbReference>
<dbReference type="AlphaFoldDB" id="A0AAV5X0L1"/>
<accession>A0AAV5X0L1</accession>
<proteinExistence type="predicted"/>
<feature type="repeat" description="RCC1" evidence="1">
    <location>
        <begin position="203"/>
        <end position="256"/>
    </location>
</feature>
<comment type="caution">
    <text evidence="3">The sequence shown here is derived from an EMBL/GenBank/DDBJ whole genome shotgun (WGS) entry which is preliminary data.</text>
</comment>
<evidence type="ECO:0000256" key="2">
    <source>
        <dbReference type="SAM" id="MobiDB-lite"/>
    </source>
</evidence>
<feature type="region of interest" description="Disordered" evidence="2">
    <location>
        <begin position="1022"/>
        <end position="1051"/>
    </location>
</feature>
<sequence>LQTGLLCMDNFKWTEAVRRRLDLARSQMDEQTRDRFKDWIRNSDEPPAKRWQQYRERYITLDLEALLDRSEYSHGSVLDAFHYYLHRLLHCDEYVDEFDSSLLSLCQLLNVVYYTESTTTGETPVFLDEVIATICSTIAKFPRWVKVDLLGKLVCIGSPIYIAVRLFSELDSPSTPLPRSLLQSAGYTMDHEGSATEGYSVSTRIVGWGVNRLSNLGCNKGSSVDQTKMITLPKIKGSRVTIFSVGVNHSLFFTEDRKLFVTGRLKNWTGDSADQRIALNPVEVELPEEMKKKMQLPNVRCRSIYADGNSSDIVLVDDVEWTREGNLAAWRFSHIFAGCDGSGKWREPTFHPGIPETTDRMPHFFTTDRYFIRGSFELPLLEFRGSDKHRIDVEIYHDFRRGLHISEEGKSFVTQDLHICIGNVVHKPHSIRQAAFCDNGDVFVLLQVDRMTRNFVLVKGEIRQLSIDPGEWTKQANKRAKHSLMHYYLIAEQIPGAEHVTQFSVDRNGENLLFEIRDHPRYQQFKPVDSEIDWSYDDPEMCYGGATRNLKKLAHERSIENVTVEDDELVNLAPYIDDLCPRVFLTEKMIEDVKNKEMTTENQSSFRSGPFGKFLNTISAAAREADVSMTIANNNQRTLIPTPSMYFGASFANGSLPICVPRYCLPIANMSTETYEDYNTEICSELVKEYKNALFKRYPNGIRACLTGRSEPFLHITIRPEIDFGSFESEKKLRGLRALQVIYNNEYTFSIYENLWELHTPYFNRSAFHSSTEAPIECPFPEDVMRMCERAFIDPGSTENYSTNQLLNLLDVADYVCANLLTEDVVYRLLRNATRNDINSILGEITQALNSRASLVEVLSRFPHILFDWNVDVDHDILYEACELMQSRVGPIMRDWDKIPLPTCCNLSSFIIGSSNYALSIGPNDLPLSQFATMDDAVRDAYTITENNNLILISPTDRCNLLSTSTSSLSPDRVDIVNRCEKIAARFGEYAPQVSLSGPNESTIVNNLEVFLLNMKRTLKVPSPSQERVKKPSKRRSSRLVSQSAPKEEQELTGSIEFEQLPMDLDAHVAEPFEDDLPCSSGAIWDSRRAERIKQNSVSFAEILKEEEQTMLPKKTTKTVAKPIEGGKRSKFRPISFSEPGPSPKHVDRLHDWTQTTQKEVPAPKTNKPKALQEIMKEQSERKSGITRRRGPSVSGCQVEAAAIDAISTHYQDMVENHQLVIVESCQETVEAPQWSADGDLHLDQD</sequence>
<dbReference type="Proteomes" id="UP001432322">
    <property type="component" value="Unassembled WGS sequence"/>
</dbReference>
<keyword evidence="4" id="KW-1185">Reference proteome</keyword>